<dbReference type="RefSeq" id="WP_092561534.1">
    <property type="nucleotide sequence ID" value="NZ_FOYZ01000010.1"/>
</dbReference>
<name>A0A1I6KS07_9FIRM</name>
<dbReference type="OrthoDB" id="1878134at2"/>
<dbReference type="EMBL" id="FOYZ01000010">
    <property type="protein sequence ID" value="SFR93964.1"/>
    <property type="molecule type" value="Genomic_DNA"/>
</dbReference>
<keyword evidence="3" id="KW-1185">Reference proteome</keyword>
<reference evidence="2 3" key="1">
    <citation type="submission" date="2016-10" db="EMBL/GenBank/DDBJ databases">
        <authorList>
            <person name="de Groot N.N."/>
        </authorList>
    </citation>
    <scope>NUCLEOTIDE SEQUENCE [LARGE SCALE GENOMIC DNA]</scope>
    <source>
        <strain evidence="2 3">743A</strain>
    </source>
</reference>
<proteinExistence type="predicted"/>
<feature type="transmembrane region" description="Helical" evidence="1">
    <location>
        <begin position="608"/>
        <end position="627"/>
    </location>
</feature>
<keyword evidence="1" id="KW-0812">Transmembrane</keyword>
<evidence type="ECO:0000256" key="1">
    <source>
        <dbReference type="SAM" id="Phobius"/>
    </source>
</evidence>
<keyword evidence="1" id="KW-0472">Membrane</keyword>
<sequence length="667" mass="78414">MKKIYILFLLGQLIIFSYIFSNSIYDIYGLSHIGDTKLERYVIEQSTPDILSKVYEKLIEKNAEIQIVKMPISKDDNFEVTIYQIYHTNIEHVKKFKSISKNHYEYYKMTQDEFMDGTGVFYANLSNRAVYTISQKLGITIKEDNNVSYVSYKSVITQNTFDFIILLVTTQVVIFIYVISTAKQNAVKTLLGFSAVRILKDRVLELITIEAITIAAITIFHACYYAAKGKVSLFYILFLMIFLACIGMINVILMMFTQNRVKRIDVVSTIKNRMFTPIINNVVQVAKLILMFAITLAISMSVQSYHKLSETNDRVEKYKELNNFYSSYGYNSDKYEKIENNKISYLEMANLVKEMYQKNADKAYLMNDSICRKFDEHYMRASGKTREQLMDSYQDNNITVNMNYLKNYMNIEEEEILFIDLKKPTILVPQKYKDIESELKEYYTVLLQNRMYSEFYGEEPVKMEPLQIIYIKNGYQYRLHSSLQNEQYYDIKICDSIIILDNAIFSGTYYMQAMSECQLAFQTHDRDEFSVMLSEYRLNKLFHAYTMLIPFMQDISNYKFLIEQAMIFISLFFITLLFIIYVSNYIEVQVNNKKYGILYQMGHSMGRVLSKNIFISIIMAASSIVLWLLKINVIAYIIFVVFDFIVLLYLYHRIIIKNLYKILNGGN</sequence>
<feature type="transmembrane region" description="Helical" evidence="1">
    <location>
        <begin position="233"/>
        <end position="257"/>
    </location>
</feature>
<feature type="transmembrane region" description="Helical" evidence="1">
    <location>
        <begin position="278"/>
        <end position="302"/>
    </location>
</feature>
<feature type="transmembrane region" description="Helical" evidence="1">
    <location>
        <begin position="203"/>
        <end position="227"/>
    </location>
</feature>
<feature type="transmembrane region" description="Helical" evidence="1">
    <location>
        <begin position="633"/>
        <end position="651"/>
    </location>
</feature>
<evidence type="ECO:0000313" key="3">
    <source>
        <dbReference type="Proteomes" id="UP000199659"/>
    </source>
</evidence>
<accession>A0A1I6KS07</accession>
<feature type="transmembrane region" description="Helical" evidence="1">
    <location>
        <begin position="163"/>
        <end position="182"/>
    </location>
</feature>
<feature type="transmembrane region" description="Helical" evidence="1">
    <location>
        <begin position="565"/>
        <end position="587"/>
    </location>
</feature>
<dbReference type="Proteomes" id="UP000199659">
    <property type="component" value="Unassembled WGS sequence"/>
</dbReference>
<evidence type="ECO:0008006" key="4">
    <source>
        <dbReference type="Google" id="ProtNLM"/>
    </source>
</evidence>
<protein>
    <recommendedName>
        <fullName evidence="4">Bacteriocin-associated integral membrane (Putative immunity) protein</fullName>
    </recommendedName>
</protein>
<keyword evidence="1" id="KW-1133">Transmembrane helix</keyword>
<dbReference type="STRING" id="37658.SAMN05661086_02638"/>
<evidence type="ECO:0000313" key="2">
    <source>
        <dbReference type="EMBL" id="SFR93964.1"/>
    </source>
</evidence>
<organism evidence="2 3">
    <name type="scientific">Anaeromicropila populeti</name>
    <dbReference type="NCBI Taxonomy" id="37658"/>
    <lineage>
        <taxon>Bacteria</taxon>
        <taxon>Bacillati</taxon>
        <taxon>Bacillota</taxon>
        <taxon>Clostridia</taxon>
        <taxon>Lachnospirales</taxon>
        <taxon>Lachnospiraceae</taxon>
        <taxon>Anaeromicropila</taxon>
    </lineage>
</organism>
<dbReference type="AlphaFoldDB" id="A0A1I6KS07"/>
<gene>
    <name evidence="2" type="ORF">SAMN05661086_02638</name>
</gene>